<proteinExistence type="predicted"/>
<accession>A0A9D3NCU2</accession>
<evidence type="ECO:0000313" key="2">
    <source>
        <dbReference type="Proteomes" id="UP000824219"/>
    </source>
</evidence>
<comment type="caution">
    <text evidence="1">The sequence shown here is derived from an EMBL/GenBank/DDBJ whole genome shotgun (WGS) entry which is preliminary data.</text>
</comment>
<reference evidence="1 2" key="1">
    <citation type="submission" date="2021-06" db="EMBL/GenBank/DDBJ databases">
        <title>Chromosome-level genome assembly of the red-tail catfish (Hemibagrus wyckioides).</title>
        <authorList>
            <person name="Shao F."/>
        </authorList>
    </citation>
    <scope>NUCLEOTIDE SEQUENCE [LARGE SCALE GENOMIC DNA]</scope>
    <source>
        <strain evidence="1">EC202008001</strain>
        <tissue evidence="1">Blood</tissue>
    </source>
</reference>
<evidence type="ECO:0000313" key="1">
    <source>
        <dbReference type="EMBL" id="KAG7318527.1"/>
    </source>
</evidence>
<dbReference type="Proteomes" id="UP000824219">
    <property type="component" value="Linkage Group LG22"/>
</dbReference>
<dbReference type="EMBL" id="JAHKSW010000022">
    <property type="protein sequence ID" value="KAG7318527.1"/>
    <property type="molecule type" value="Genomic_DNA"/>
</dbReference>
<gene>
    <name evidence="1" type="ORF">KOW79_018282</name>
</gene>
<protein>
    <submittedName>
        <fullName evidence="1">Uncharacterized protein</fullName>
    </submittedName>
</protein>
<dbReference type="AlphaFoldDB" id="A0A9D3NCU2"/>
<keyword evidence="2" id="KW-1185">Reference proteome</keyword>
<sequence>MHLCPPLKSAKHDLKIKALELLLFLQNESICAYEVPLSNHTVRCLNKLQNNNADCELASIFGTYFTEATKFDIHAHVTEGLLPINQYLHDIQDFLCKSKSEVKDCGVAFEESDGDYEKICKVMSLLKLLRGWLSREHC</sequence>
<organism evidence="1 2">
    <name type="scientific">Hemibagrus wyckioides</name>
    <dbReference type="NCBI Taxonomy" id="337641"/>
    <lineage>
        <taxon>Eukaryota</taxon>
        <taxon>Metazoa</taxon>
        <taxon>Chordata</taxon>
        <taxon>Craniata</taxon>
        <taxon>Vertebrata</taxon>
        <taxon>Euteleostomi</taxon>
        <taxon>Actinopterygii</taxon>
        <taxon>Neopterygii</taxon>
        <taxon>Teleostei</taxon>
        <taxon>Ostariophysi</taxon>
        <taxon>Siluriformes</taxon>
        <taxon>Bagridae</taxon>
        <taxon>Hemibagrus</taxon>
    </lineage>
</organism>
<name>A0A9D3NCU2_9TELE</name>
<dbReference type="OrthoDB" id="10395180at2759"/>